<keyword evidence="3" id="KW-1185">Reference proteome</keyword>
<dbReference type="Proteomes" id="UP000886611">
    <property type="component" value="Unassembled WGS sequence"/>
</dbReference>
<evidence type="ECO:0000313" key="2">
    <source>
        <dbReference type="EMBL" id="KAG2458999.1"/>
    </source>
</evidence>
<organism evidence="2 3">
    <name type="scientific">Polypterus senegalus</name>
    <name type="common">Senegal bichir</name>
    <dbReference type="NCBI Taxonomy" id="55291"/>
    <lineage>
        <taxon>Eukaryota</taxon>
        <taxon>Metazoa</taxon>
        <taxon>Chordata</taxon>
        <taxon>Craniata</taxon>
        <taxon>Vertebrata</taxon>
        <taxon>Euteleostomi</taxon>
        <taxon>Actinopterygii</taxon>
        <taxon>Polypteriformes</taxon>
        <taxon>Polypteridae</taxon>
        <taxon>Polypterus</taxon>
    </lineage>
</organism>
<keyword evidence="1" id="KW-0732">Signal</keyword>
<gene>
    <name evidence="2" type="primary">Itga8_0</name>
    <name evidence="2" type="ORF">GTO96_0019973</name>
</gene>
<feature type="non-terminal residue" evidence="2">
    <location>
        <position position="1"/>
    </location>
</feature>
<comment type="caution">
    <text evidence="2">The sequence shown here is derived from an EMBL/GenBank/DDBJ whole genome shotgun (WGS) entry which is preliminary data.</text>
</comment>
<proteinExistence type="predicted"/>
<evidence type="ECO:0000313" key="3">
    <source>
        <dbReference type="Proteomes" id="UP000886611"/>
    </source>
</evidence>
<name>A0A8X8BLA8_POLSE</name>
<feature type="signal peptide" evidence="1">
    <location>
        <begin position="1"/>
        <end position="38"/>
    </location>
</feature>
<feature type="non-terminal residue" evidence="2">
    <location>
        <position position="150"/>
    </location>
</feature>
<reference evidence="2 3" key="1">
    <citation type="journal article" date="2021" name="Cell">
        <title>Tracing the genetic footprints of vertebrate landing in non-teleost ray-finned fishes.</title>
        <authorList>
            <person name="Bi X."/>
            <person name="Wang K."/>
            <person name="Yang L."/>
            <person name="Pan H."/>
            <person name="Jiang H."/>
            <person name="Wei Q."/>
            <person name="Fang M."/>
            <person name="Yu H."/>
            <person name="Zhu C."/>
            <person name="Cai Y."/>
            <person name="He Y."/>
            <person name="Gan X."/>
            <person name="Zeng H."/>
            <person name="Yu D."/>
            <person name="Zhu Y."/>
            <person name="Jiang H."/>
            <person name="Qiu Q."/>
            <person name="Yang H."/>
            <person name="Zhang Y.E."/>
            <person name="Wang W."/>
            <person name="Zhu M."/>
            <person name="He S."/>
            <person name="Zhang G."/>
        </authorList>
    </citation>
    <scope>NUCLEOTIDE SEQUENCE [LARGE SCALE GENOMIC DNA]</scope>
    <source>
        <strain evidence="2">Bchr_013</strain>
    </source>
</reference>
<protein>
    <submittedName>
        <fullName evidence="2">ITA8 protein</fullName>
    </submittedName>
</protein>
<dbReference type="EMBL" id="JAATIS010005477">
    <property type="protein sequence ID" value="KAG2458999.1"/>
    <property type="molecule type" value="Genomic_DNA"/>
</dbReference>
<accession>A0A8X8BLA8</accession>
<sequence length="150" mass="17200">MDRCGRLRRSCCYHRRVCFVPAPALALALWLCVSSAAAFNLDTDNPFVYSGPQGSYFGYSVDFYKPDQTQHGRYAVACDEDWTPSCGSLWKILGYRWFDLVLLMESRMRHMTCIVRERQLRHYGHVARFPEGDPARRILIVGDQAKGSPT</sequence>
<dbReference type="AlphaFoldDB" id="A0A8X8BLA8"/>
<feature type="chain" id="PRO_5036495228" evidence="1">
    <location>
        <begin position="39"/>
        <end position="150"/>
    </location>
</feature>
<dbReference type="InterPro" id="IPR028994">
    <property type="entry name" value="Integrin_alpha_N"/>
</dbReference>
<dbReference type="Gene3D" id="2.130.10.130">
    <property type="entry name" value="Integrin alpha, N-terminal"/>
    <property type="match status" value="1"/>
</dbReference>
<evidence type="ECO:0000256" key="1">
    <source>
        <dbReference type="SAM" id="SignalP"/>
    </source>
</evidence>